<dbReference type="AlphaFoldDB" id="A0A646HQ92"/>
<organism evidence="3 4">
    <name type="scientific">Segatella copri</name>
    <dbReference type="NCBI Taxonomy" id="165179"/>
    <lineage>
        <taxon>Bacteria</taxon>
        <taxon>Pseudomonadati</taxon>
        <taxon>Bacteroidota</taxon>
        <taxon>Bacteroidia</taxon>
        <taxon>Bacteroidales</taxon>
        <taxon>Prevotellaceae</taxon>
        <taxon>Segatella</taxon>
    </lineage>
</organism>
<dbReference type="Proteomes" id="UP001196765">
    <property type="component" value="Unassembled WGS sequence"/>
</dbReference>
<gene>
    <name evidence="3" type="ORF">F7D59_01515</name>
    <name evidence="2" type="ORF">KSW82_04730</name>
</gene>
<dbReference type="EMBL" id="JAHOEI010000010">
    <property type="protein sequence ID" value="MBV3387044.1"/>
    <property type="molecule type" value="Genomic_DNA"/>
</dbReference>
<reference evidence="2" key="2">
    <citation type="submission" date="2021-06" db="EMBL/GenBank/DDBJ databases">
        <title>Collection of gut derived symbiotic bacterial strains cultured from healthy donors.</title>
        <authorList>
            <person name="Lin H."/>
            <person name="Littmann E."/>
            <person name="Pamer E.G."/>
        </authorList>
    </citation>
    <scope>NUCLEOTIDE SEQUENCE</scope>
    <source>
        <strain evidence="2">MSK.21.74</strain>
    </source>
</reference>
<name>A0A646HQ92_9BACT</name>
<dbReference type="GO" id="GO:0003677">
    <property type="term" value="F:DNA binding"/>
    <property type="evidence" value="ECO:0007669"/>
    <property type="project" value="UniProtKB-KW"/>
</dbReference>
<evidence type="ECO:0000313" key="2">
    <source>
        <dbReference type="EMBL" id="MBV3387044.1"/>
    </source>
</evidence>
<evidence type="ECO:0000313" key="3">
    <source>
        <dbReference type="EMBL" id="MQN88580.1"/>
    </source>
</evidence>
<reference evidence="4" key="1">
    <citation type="submission" date="2019-09" db="EMBL/GenBank/DDBJ databases">
        <title>Distinct polysaccharide growth profiles of human intestinal Prevotella copri isolates.</title>
        <authorList>
            <person name="Fehlner-Peach H."/>
            <person name="Magnabosco C."/>
            <person name="Raghavan V."/>
            <person name="Scher J.U."/>
            <person name="Tett A."/>
            <person name="Cox L.M."/>
            <person name="Gottsegen C."/>
            <person name="Watters A."/>
            <person name="Wiltshire- Gordon J.D."/>
            <person name="Segata N."/>
            <person name="Bonneau R."/>
            <person name="Littman D.R."/>
        </authorList>
    </citation>
    <scope>NUCLEOTIDE SEQUENCE [LARGE SCALE GENOMIC DNA]</scope>
    <source>
        <strain evidence="4">iP54</strain>
    </source>
</reference>
<sequence length="77" mass="8826">MGERINSHLRLIRERLLSGGSITPLEALRDFGCYRLASRISDLKKEGLNIKKTMEKSVSRVTGLTVRYARYFLSPKK</sequence>
<dbReference type="InterPro" id="IPR055245">
    <property type="entry name" value="HTH_proteobacteria"/>
</dbReference>
<reference evidence="3" key="3">
    <citation type="submission" date="2022-12" db="EMBL/GenBank/DDBJ databases">
        <title>Distinct polysaccharide growth profiles of human intestinal Prevotella copri isolates.</title>
        <authorList>
            <person name="Fehlner-Peach H."/>
            <person name="Magnabosco C."/>
            <person name="Raghavan V."/>
            <person name="Scher J.U."/>
            <person name="Tett A."/>
            <person name="Cox L.M."/>
            <person name="Gottsegen C."/>
            <person name="Watters A."/>
            <person name="Wiltshire- Gordon J.D."/>
            <person name="Segata N."/>
            <person name="Bonneau R."/>
            <person name="Littman D.R."/>
        </authorList>
    </citation>
    <scope>NUCLEOTIDE SEQUENCE</scope>
    <source>
        <strain evidence="3">IP54</strain>
    </source>
</reference>
<protein>
    <submittedName>
        <fullName evidence="3">DNA-binding protein</fullName>
    </submittedName>
    <submittedName>
        <fullName evidence="2">Helix-turn-helix domain-containing protein</fullName>
    </submittedName>
</protein>
<dbReference type="RefSeq" id="WP_125104237.1">
    <property type="nucleotide sequence ID" value="NZ_JAHOEI010000010.1"/>
</dbReference>
<feature type="domain" description="Winged helix-turn-helix" evidence="1">
    <location>
        <begin position="10"/>
        <end position="73"/>
    </location>
</feature>
<comment type="caution">
    <text evidence="3">The sequence shown here is derived from an EMBL/GenBank/DDBJ whole genome shotgun (WGS) entry which is preliminary data.</text>
</comment>
<dbReference type="Pfam" id="PF14090">
    <property type="entry name" value="HTH_39"/>
    <property type="match status" value="1"/>
</dbReference>
<proteinExistence type="predicted"/>
<evidence type="ECO:0000313" key="4">
    <source>
        <dbReference type="Proteomes" id="UP000420635"/>
    </source>
</evidence>
<accession>A0A646HQ92</accession>
<keyword evidence="3" id="KW-0238">DNA-binding</keyword>
<evidence type="ECO:0000259" key="1">
    <source>
        <dbReference type="Pfam" id="PF14090"/>
    </source>
</evidence>
<dbReference type="Proteomes" id="UP000420635">
    <property type="component" value="Unassembled WGS sequence"/>
</dbReference>
<dbReference type="EMBL" id="VZBQ01000011">
    <property type="protein sequence ID" value="MQN88580.1"/>
    <property type="molecule type" value="Genomic_DNA"/>
</dbReference>